<accession>A0ACB9YR17</accession>
<organism evidence="1 2">
    <name type="scientific">Hypoxylon rubiginosum</name>
    <dbReference type="NCBI Taxonomy" id="110542"/>
    <lineage>
        <taxon>Eukaryota</taxon>
        <taxon>Fungi</taxon>
        <taxon>Dikarya</taxon>
        <taxon>Ascomycota</taxon>
        <taxon>Pezizomycotina</taxon>
        <taxon>Sordariomycetes</taxon>
        <taxon>Xylariomycetidae</taxon>
        <taxon>Xylariales</taxon>
        <taxon>Hypoxylaceae</taxon>
        <taxon>Hypoxylon</taxon>
    </lineage>
</organism>
<dbReference type="Proteomes" id="UP001497700">
    <property type="component" value="Unassembled WGS sequence"/>
</dbReference>
<dbReference type="EMBL" id="MU393545">
    <property type="protein sequence ID" value="KAI4861657.1"/>
    <property type="molecule type" value="Genomic_DNA"/>
</dbReference>
<reference evidence="1 2" key="1">
    <citation type="journal article" date="2022" name="New Phytol.">
        <title>Ecological generalism drives hyperdiversity of secondary metabolite gene clusters in xylarialean endophytes.</title>
        <authorList>
            <person name="Franco M.E.E."/>
            <person name="Wisecaver J.H."/>
            <person name="Arnold A.E."/>
            <person name="Ju Y.M."/>
            <person name="Slot J.C."/>
            <person name="Ahrendt S."/>
            <person name="Moore L.P."/>
            <person name="Eastman K.E."/>
            <person name="Scott K."/>
            <person name="Konkel Z."/>
            <person name="Mondo S.J."/>
            <person name="Kuo A."/>
            <person name="Hayes R.D."/>
            <person name="Haridas S."/>
            <person name="Andreopoulos B."/>
            <person name="Riley R."/>
            <person name="LaButti K."/>
            <person name="Pangilinan J."/>
            <person name="Lipzen A."/>
            <person name="Amirebrahimi M."/>
            <person name="Yan J."/>
            <person name="Adam C."/>
            <person name="Keymanesh K."/>
            <person name="Ng V."/>
            <person name="Louie K."/>
            <person name="Northen T."/>
            <person name="Drula E."/>
            <person name="Henrissat B."/>
            <person name="Hsieh H.M."/>
            <person name="Youens-Clark K."/>
            <person name="Lutzoni F."/>
            <person name="Miadlikowska J."/>
            <person name="Eastwood D.C."/>
            <person name="Hamelin R.C."/>
            <person name="Grigoriev I.V."/>
            <person name="U'Ren J.M."/>
        </authorList>
    </citation>
    <scope>NUCLEOTIDE SEQUENCE [LARGE SCALE GENOMIC DNA]</scope>
    <source>
        <strain evidence="1 2">CBS 119005</strain>
    </source>
</reference>
<evidence type="ECO:0000313" key="1">
    <source>
        <dbReference type="EMBL" id="KAI4861657.1"/>
    </source>
</evidence>
<proteinExistence type="predicted"/>
<comment type="caution">
    <text evidence="1">The sequence shown here is derived from an EMBL/GenBank/DDBJ whole genome shotgun (WGS) entry which is preliminary data.</text>
</comment>
<keyword evidence="2" id="KW-1185">Reference proteome</keyword>
<protein>
    <submittedName>
        <fullName evidence="1">Fungal-specific transcription factor domain-containing protein</fullName>
    </submittedName>
</protein>
<evidence type="ECO:0000313" key="2">
    <source>
        <dbReference type="Proteomes" id="UP001497700"/>
    </source>
</evidence>
<sequence length="698" mass="78027">MASPAGSQSQSQSQSRPGPVTIAPALSKPSTPSAGHGSPSPHPNAMPYTCQTCVRRKVKCDRTTPICSSCARSKLECLYRAPPPPRPRRRKRDDEHVRGHVAPGERVLYGNSAEEVASSSHKTEEETPQSNVRTAKIGTLLAGDGRSRYIDSRLWLDAGDEVDVREMSGHEEDDQSVPAGGTPLAQDPISCALLGVSQNLFTYHPSHEEAMKLWAAYVQNVEPLCKVLHIPTTARMVETVSRQPASASKPYECLLFSIYHFAIFSMTDDDCVREFGQLRTVLLDKYQFAVRQALVNASWLKTTEMVVMQAYVLFLIPMRSQIDHHTFWIMTGVAVRIAQRMGLHRDGESLGLSPFDVQMRRRLWWQLLPLDGYAGQFSGTGIAITPNSWDTKQPSNINDDQIYPSMMHWPEEQKGASEMIFCLTRAELSNFYTRTGVKMKDIGPTIELRDSAELDRLIDQVEDIIESKYLRYCDIVTPLHFLTLAVVRSATNAVRLRNRIPTLIKRTIGDEERRALCVLAQKILDSDSAIYRNPSINKFQWQIKSFFLWDALICILTSLAKPGFFAPAELNMTWSKMVDVYTNHPEILEGKGAFHVAVGKVTLEAWKANPPSDSTQEPAFITMLHSQRRRINAAKHPEVLTGQTTPSNDGPVEAMSSLDALFGSLDGTDLNFDGDPNYSAADWMFWDQFSQPHGPSLG</sequence>
<gene>
    <name evidence="1" type="ORF">F4820DRAFT_53633</name>
</gene>
<name>A0ACB9YR17_9PEZI</name>